<organism evidence="1 2">
    <name type="scientific">Sphingobacterium thalpophilum</name>
    <dbReference type="NCBI Taxonomy" id="259"/>
    <lineage>
        <taxon>Bacteria</taxon>
        <taxon>Pseudomonadati</taxon>
        <taxon>Bacteroidota</taxon>
        <taxon>Sphingobacteriia</taxon>
        <taxon>Sphingobacteriales</taxon>
        <taxon>Sphingobacteriaceae</taxon>
        <taxon>Sphingobacterium</taxon>
    </lineage>
</organism>
<keyword evidence="1" id="KW-0808">Transferase</keyword>
<dbReference type="Gene3D" id="3.30.470.20">
    <property type="entry name" value="ATP-grasp fold, B domain"/>
    <property type="match status" value="1"/>
</dbReference>
<dbReference type="GO" id="GO:0005737">
    <property type="term" value="C:cytoplasm"/>
    <property type="evidence" value="ECO:0007669"/>
    <property type="project" value="TreeGrafter"/>
</dbReference>
<evidence type="ECO:0000313" key="1">
    <source>
        <dbReference type="EMBL" id="VTR36686.1"/>
    </source>
</evidence>
<dbReference type="KEGG" id="stha:NCTC11429_01738"/>
<dbReference type="STRING" id="1123265.GCA_000686625_04389"/>
<dbReference type="GO" id="GO:0009432">
    <property type="term" value="P:SOS response"/>
    <property type="evidence" value="ECO:0007669"/>
    <property type="project" value="TreeGrafter"/>
</dbReference>
<accession>A0A4U9USI2</accession>
<dbReference type="EMBL" id="LR590484">
    <property type="protein sequence ID" value="VTR36686.1"/>
    <property type="molecule type" value="Genomic_DNA"/>
</dbReference>
<dbReference type="SUPFAM" id="SSF56059">
    <property type="entry name" value="Glutathione synthetase ATP-binding domain-like"/>
    <property type="match status" value="1"/>
</dbReference>
<dbReference type="InterPro" id="IPR026455">
    <property type="entry name" value="GRASP_w_spasm"/>
</dbReference>
<protein>
    <submittedName>
        <fullName evidence="1">Glutathione synthase/Ribosomal protein S6 modification enzyme (Glutaminyl transferase)</fullName>
    </submittedName>
</protein>
<dbReference type="GO" id="GO:0018169">
    <property type="term" value="F:ribosomal S6-glutamic acid ligase activity"/>
    <property type="evidence" value="ECO:0007669"/>
    <property type="project" value="TreeGrafter"/>
</dbReference>
<dbReference type="PANTHER" id="PTHR21621">
    <property type="entry name" value="RIBOSOMAL PROTEIN S6 MODIFICATION PROTEIN"/>
    <property type="match status" value="1"/>
</dbReference>
<name>A0A4U9USI2_9SPHI</name>
<sequence>MFGKFLKMILIFSKSELEPSTNMVIDWLEYYKADYLRINGNEIFERYTYQLEDTWKVIDSTSIKVIPEPDLVKVVWNRRWLDQSYLRLQSSKFKDSRLANQYNQFVTSEYRSLRKFFSYYYRKSFWIDPESAIQVNKLMVLEKAKEYGLAVPLTLVTGTKNELGHFMRKFGPIIVKSISEMSAFTINGKGYNMFTSIVDNNFMELPEFFFPSCFQTCVNKEYEIRTFYFFGKCYSMALFSQMHEASSIDFRADYKEDNFKEAPYKLPLEIEKAINRLMDNLGLNTGSLDLIYTPSGEYVFLEVNPIGQFGMVSLPCNYGLEKIIAEKLIELDKVNDEK</sequence>
<evidence type="ECO:0000313" key="2">
    <source>
        <dbReference type="Proteomes" id="UP000308196"/>
    </source>
</evidence>
<dbReference type="GO" id="GO:0016740">
    <property type="term" value="F:transferase activity"/>
    <property type="evidence" value="ECO:0007669"/>
    <property type="project" value="UniProtKB-KW"/>
</dbReference>
<gene>
    <name evidence="1" type="ORF">NCTC11429_01738</name>
</gene>
<dbReference type="PANTHER" id="PTHR21621:SF0">
    <property type="entry name" value="BETA-CITRYLGLUTAMATE SYNTHASE B-RELATED"/>
    <property type="match status" value="1"/>
</dbReference>
<proteinExistence type="predicted"/>
<reference evidence="1 2" key="1">
    <citation type="submission" date="2019-05" db="EMBL/GenBank/DDBJ databases">
        <authorList>
            <consortium name="Pathogen Informatics"/>
        </authorList>
    </citation>
    <scope>NUCLEOTIDE SEQUENCE [LARGE SCALE GENOMIC DNA]</scope>
    <source>
        <strain evidence="1 2">NCTC11429</strain>
    </source>
</reference>
<dbReference type="Proteomes" id="UP000308196">
    <property type="component" value="Chromosome"/>
</dbReference>
<dbReference type="NCBIfam" id="TIGR04192">
    <property type="entry name" value="GRASP_w_spasm"/>
    <property type="match status" value="1"/>
</dbReference>
<dbReference type="AlphaFoldDB" id="A0A4U9USI2"/>